<comment type="caution">
    <text evidence="3">The sequence shown here is derived from an EMBL/GenBank/DDBJ whole genome shotgun (WGS) entry which is preliminary data.</text>
</comment>
<proteinExistence type="predicted"/>
<feature type="transmembrane region" description="Helical" evidence="2">
    <location>
        <begin position="205"/>
        <end position="224"/>
    </location>
</feature>
<organism evidence="3 4">
    <name type="scientific">Mycena pura</name>
    <dbReference type="NCBI Taxonomy" id="153505"/>
    <lineage>
        <taxon>Eukaryota</taxon>
        <taxon>Fungi</taxon>
        <taxon>Dikarya</taxon>
        <taxon>Basidiomycota</taxon>
        <taxon>Agaricomycotina</taxon>
        <taxon>Agaricomycetes</taxon>
        <taxon>Agaricomycetidae</taxon>
        <taxon>Agaricales</taxon>
        <taxon>Marasmiineae</taxon>
        <taxon>Mycenaceae</taxon>
        <taxon>Mycena</taxon>
    </lineage>
</organism>
<feature type="compositionally biased region" description="Low complexity" evidence="1">
    <location>
        <begin position="19"/>
        <end position="38"/>
    </location>
</feature>
<dbReference type="Proteomes" id="UP001219525">
    <property type="component" value="Unassembled WGS sequence"/>
</dbReference>
<keyword evidence="2" id="KW-0812">Transmembrane</keyword>
<dbReference type="AlphaFoldDB" id="A0AAD6YVD4"/>
<sequence>MGIVISGTVEEDPSGGGSSTTVEPSGGSGSSSIIQTPGSYTFTTPEKLGKKLLDKIYDDIDTSSISKTHLALAITFAIYTVLPLLPVYTVLSKRVEGWYTNRLVEDAQLKHAQVRQGIDSIDAVTKLASGYVSGFFFLTLLFWLVYYVTEAVTAGGKGVIITTFEDYRFTTAQRYVSLAISDLIVLVMLLYVVNLRLTRIQKILFWLSFILTITVYACMLTISPNNSRSPSVAEAARILRHTESGIYLVLVVLVTRAIWKLRSAVARASTGVTASGAPHLTPMCDRASNMLAHASYRFYGSVPSNTSRSTSSSTSPSPSISATTFYTSLISPSVHFVIS</sequence>
<feature type="region of interest" description="Disordered" evidence="1">
    <location>
        <begin position="1"/>
        <end position="38"/>
    </location>
</feature>
<evidence type="ECO:0000256" key="1">
    <source>
        <dbReference type="SAM" id="MobiDB-lite"/>
    </source>
</evidence>
<feature type="transmembrane region" description="Helical" evidence="2">
    <location>
        <begin position="175"/>
        <end position="193"/>
    </location>
</feature>
<gene>
    <name evidence="3" type="ORF">GGX14DRAFT_409910</name>
</gene>
<feature type="transmembrane region" description="Helical" evidence="2">
    <location>
        <begin position="70"/>
        <end position="91"/>
    </location>
</feature>
<dbReference type="EMBL" id="JARJCW010000001">
    <property type="protein sequence ID" value="KAJ7230054.1"/>
    <property type="molecule type" value="Genomic_DNA"/>
</dbReference>
<keyword evidence="2" id="KW-0472">Membrane</keyword>
<feature type="transmembrane region" description="Helical" evidence="2">
    <location>
        <begin position="244"/>
        <end position="259"/>
    </location>
</feature>
<keyword evidence="2" id="KW-1133">Transmembrane helix</keyword>
<keyword evidence="4" id="KW-1185">Reference proteome</keyword>
<evidence type="ECO:0000313" key="3">
    <source>
        <dbReference type="EMBL" id="KAJ7230054.1"/>
    </source>
</evidence>
<reference evidence="3" key="1">
    <citation type="submission" date="2023-03" db="EMBL/GenBank/DDBJ databases">
        <title>Massive genome expansion in bonnet fungi (Mycena s.s.) driven by repeated elements and novel gene families across ecological guilds.</title>
        <authorList>
            <consortium name="Lawrence Berkeley National Laboratory"/>
            <person name="Harder C.B."/>
            <person name="Miyauchi S."/>
            <person name="Viragh M."/>
            <person name="Kuo A."/>
            <person name="Thoen E."/>
            <person name="Andreopoulos B."/>
            <person name="Lu D."/>
            <person name="Skrede I."/>
            <person name="Drula E."/>
            <person name="Henrissat B."/>
            <person name="Morin E."/>
            <person name="Kohler A."/>
            <person name="Barry K."/>
            <person name="LaButti K."/>
            <person name="Morin E."/>
            <person name="Salamov A."/>
            <person name="Lipzen A."/>
            <person name="Mereny Z."/>
            <person name="Hegedus B."/>
            <person name="Baldrian P."/>
            <person name="Stursova M."/>
            <person name="Weitz H."/>
            <person name="Taylor A."/>
            <person name="Grigoriev I.V."/>
            <person name="Nagy L.G."/>
            <person name="Martin F."/>
            <person name="Kauserud H."/>
        </authorList>
    </citation>
    <scope>NUCLEOTIDE SEQUENCE</scope>
    <source>
        <strain evidence="3">9144</strain>
    </source>
</reference>
<feature type="transmembrane region" description="Helical" evidence="2">
    <location>
        <begin position="128"/>
        <end position="148"/>
    </location>
</feature>
<evidence type="ECO:0000313" key="4">
    <source>
        <dbReference type="Proteomes" id="UP001219525"/>
    </source>
</evidence>
<protein>
    <submittedName>
        <fullName evidence="3">Uncharacterized protein</fullName>
    </submittedName>
</protein>
<evidence type="ECO:0000256" key="2">
    <source>
        <dbReference type="SAM" id="Phobius"/>
    </source>
</evidence>
<accession>A0AAD6YVD4</accession>
<name>A0AAD6YVD4_9AGAR</name>